<accession>A0A7S2L9U5</accession>
<dbReference type="EMBL" id="HBGY01026520">
    <property type="protein sequence ID" value="CAD9600185.1"/>
    <property type="molecule type" value="Transcribed_RNA"/>
</dbReference>
<protein>
    <submittedName>
        <fullName evidence="2">Uncharacterized protein</fullName>
    </submittedName>
</protein>
<name>A0A7S2L9U5_9STRA</name>
<evidence type="ECO:0000313" key="2">
    <source>
        <dbReference type="EMBL" id="CAD9600185.1"/>
    </source>
</evidence>
<feature type="compositionally biased region" description="Basic residues" evidence="1">
    <location>
        <begin position="125"/>
        <end position="136"/>
    </location>
</feature>
<evidence type="ECO:0000256" key="1">
    <source>
        <dbReference type="SAM" id="MobiDB-lite"/>
    </source>
</evidence>
<reference evidence="2" key="1">
    <citation type="submission" date="2021-01" db="EMBL/GenBank/DDBJ databases">
        <authorList>
            <person name="Corre E."/>
            <person name="Pelletier E."/>
            <person name="Niang G."/>
            <person name="Scheremetjew M."/>
            <person name="Finn R."/>
            <person name="Kale V."/>
            <person name="Holt S."/>
            <person name="Cochrane G."/>
            <person name="Meng A."/>
            <person name="Brown T."/>
            <person name="Cohen L."/>
        </authorList>
    </citation>
    <scope>NUCLEOTIDE SEQUENCE</scope>
    <source>
        <strain evidence="2">B650</strain>
    </source>
</reference>
<organism evidence="2">
    <name type="scientific">Leptocylindrus danicus</name>
    <dbReference type="NCBI Taxonomy" id="163516"/>
    <lineage>
        <taxon>Eukaryota</taxon>
        <taxon>Sar</taxon>
        <taxon>Stramenopiles</taxon>
        <taxon>Ochrophyta</taxon>
        <taxon>Bacillariophyta</taxon>
        <taxon>Coscinodiscophyceae</taxon>
        <taxon>Chaetocerotophycidae</taxon>
        <taxon>Leptocylindrales</taxon>
        <taxon>Leptocylindraceae</taxon>
        <taxon>Leptocylindrus</taxon>
    </lineage>
</organism>
<proteinExistence type="predicted"/>
<sequence>MMNPITKELEWNCTSTLPSIPDFTPLATTHASIRSSSANNEDITRRLCECFAKRSLVTEELNAENARAVVRCTKDVHTTKIGVQLYQKNAAAVIVEVVRLSGDMLLFRRESQAILSAAQGDNKLNKNKKKETKTKKNPCMTSTKRPVLSRPAPVKKRSRSGGSQEEDQDVHMHMHMAIEKTDELIKKDRMDARIIGWASLCALTDSSSSTDGSGQGSASTDTAVHASKIVLGLDDEMVTDIHMNVFDILSSSRGGACENTTTRSDCIIDEVHASQKTSIEIELALRIRRLAFQALQNALHTLYVSGNVRLLQAQDYLKHDLMMLLVEEMKCADVSPCEASMAAACLKVLFLLLQQGDDRESQSGAQEVLLQAKYTGGCSYADLAIASERALTALNNARNNDASQ</sequence>
<feature type="region of interest" description="Disordered" evidence="1">
    <location>
        <begin position="124"/>
        <end position="171"/>
    </location>
</feature>
<dbReference type="AlphaFoldDB" id="A0A7S2L9U5"/>
<gene>
    <name evidence="2" type="ORF">LDAN0321_LOCUS16414</name>
</gene>